<feature type="domain" description="HTH cro/C1-type" evidence="1">
    <location>
        <begin position="7"/>
        <end position="61"/>
    </location>
</feature>
<dbReference type="SUPFAM" id="SSF47413">
    <property type="entry name" value="lambda repressor-like DNA-binding domains"/>
    <property type="match status" value="1"/>
</dbReference>
<reference evidence="2" key="1">
    <citation type="submission" date="2021-10" db="EMBL/GenBank/DDBJ databases">
        <authorList>
            <person name="Mesa V."/>
        </authorList>
    </citation>
    <scope>NUCLEOTIDE SEQUENCE</scope>
    <source>
        <strain evidence="2">CC3_PB</strain>
    </source>
</reference>
<dbReference type="CDD" id="cd00093">
    <property type="entry name" value="HTH_XRE"/>
    <property type="match status" value="1"/>
</dbReference>
<dbReference type="RefSeq" id="WP_210886284.1">
    <property type="nucleotide sequence ID" value="NZ_CAKJVE010000004.1"/>
</dbReference>
<comment type="caution">
    <text evidence="2">The sequence shown here is derived from an EMBL/GenBank/DDBJ whole genome shotgun (WGS) entry which is preliminary data.</text>
</comment>
<dbReference type="Pfam" id="PF01381">
    <property type="entry name" value="HTH_3"/>
    <property type="match status" value="1"/>
</dbReference>
<dbReference type="InterPro" id="IPR001387">
    <property type="entry name" value="Cro/C1-type_HTH"/>
</dbReference>
<accession>A0AA86JNI6</accession>
<organism evidence="2 3">
    <name type="scientific">Clostridium neonatale</name>
    <dbReference type="NCBI Taxonomy" id="137838"/>
    <lineage>
        <taxon>Bacteria</taxon>
        <taxon>Bacillati</taxon>
        <taxon>Bacillota</taxon>
        <taxon>Clostridia</taxon>
        <taxon>Eubacteriales</taxon>
        <taxon>Clostridiaceae</taxon>
        <taxon>Clostridium</taxon>
    </lineage>
</organism>
<name>A0AA86JNI6_9CLOT</name>
<gene>
    <name evidence="2" type="ORF">CNEO_40573</name>
</gene>
<evidence type="ECO:0000313" key="3">
    <source>
        <dbReference type="Proteomes" id="UP000789738"/>
    </source>
</evidence>
<dbReference type="AlphaFoldDB" id="A0AA86JNI6"/>
<dbReference type="InterPro" id="IPR010982">
    <property type="entry name" value="Lambda_DNA-bd_dom_sf"/>
</dbReference>
<evidence type="ECO:0000313" key="2">
    <source>
        <dbReference type="EMBL" id="CAG9703381.1"/>
    </source>
</evidence>
<dbReference type="EMBL" id="CAKJVE010000004">
    <property type="protein sequence ID" value="CAG9703381.1"/>
    <property type="molecule type" value="Genomic_DNA"/>
</dbReference>
<dbReference type="Proteomes" id="UP000789738">
    <property type="component" value="Unassembled WGS sequence"/>
</dbReference>
<proteinExistence type="predicted"/>
<evidence type="ECO:0000259" key="1">
    <source>
        <dbReference type="PROSITE" id="PS50943"/>
    </source>
</evidence>
<dbReference type="SMART" id="SM00530">
    <property type="entry name" value="HTH_XRE"/>
    <property type="match status" value="1"/>
</dbReference>
<dbReference type="PROSITE" id="PS50943">
    <property type="entry name" value="HTH_CROC1"/>
    <property type="match status" value="1"/>
</dbReference>
<sequence>MKATKAKLRRVEEGLKLDQVRELSGLSHTTLIKIEKGNIDNVQLGTLKKVAAALNSTVEELFLQE</sequence>
<dbReference type="Gene3D" id="1.10.260.40">
    <property type="entry name" value="lambda repressor-like DNA-binding domains"/>
    <property type="match status" value="1"/>
</dbReference>
<protein>
    <submittedName>
        <fullName evidence="2">Helix-turn-helix</fullName>
    </submittedName>
</protein>
<dbReference type="GO" id="GO:0003677">
    <property type="term" value="F:DNA binding"/>
    <property type="evidence" value="ECO:0007669"/>
    <property type="project" value="InterPro"/>
</dbReference>